<feature type="domain" description="Glycosyltransferase 2-like" evidence="14">
    <location>
        <begin position="206"/>
        <end position="401"/>
    </location>
</feature>
<keyword evidence="8 15" id="KW-0808">Transferase</keyword>
<evidence type="ECO:0000256" key="3">
    <source>
        <dbReference type="ARBA" id="ARBA00009337"/>
    </source>
</evidence>
<proteinExistence type="inferred from homology"/>
<keyword evidence="7" id="KW-0328">Glycosyltransferase</keyword>
<keyword evidence="9 13" id="KW-0812">Transmembrane</keyword>
<evidence type="ECO:0000259" key="14">
    <source>
        <dbReference type="Pfam" id="PF13632"/>
    </source>
</evidence>
<evidence type="ECO:0000256" key="11">
    <source>
        <dbReference type="ARBA" id="ARBA00023136"/>
    </source>
</evidence>
<evidence type="ECO:0000313" key="15">
    <source>
        <dbReference type="EMBL" id="ATI42439.1"/>
    </source>
</evidence>
<evidence type="ECO:0000256" key="1">
    <source>
        <dbReference type="ARBA" id="ARBA00004429"/>
    </source>
</evidence>
<evidence type="ECO:0000256" key="9">
    <source>
        <dbReference type="ARBA" id="ARBA00022692"/>
    </source>
</evidence>
<reference evidence="15 16" key="1">
    <citation type="submission" date="2017-05" db="EMBL/GenBank/DDBJ databases">
        <title>Comparative genomic and metabolic analysis of manganese-oxidizing mechanisms in Celeribater manganoxidans DY25T: its adaption to the environment of polymetallic nodule.</title>
        <authorList>
            <person name="Wang X."/>
        </authorList>
    </citation>
    <scope>NUCLEOTIDE SEQUENCE [LARGE SCALE GENOMIC DNA]</scope>
    <source>
        <strain evidence="15 16">DY25</strain>
    </source>
</reference>
<dbReference type="PANTHER" id="PTHR43867:SF5">
    <property type="entry name" value="GLUCANS BIOSYNTHESIS GLUCOSYLTRANSFERASE H"/>
    <property type="match status" value="1"/>
</dbReference>
<comment type="subcellular location">
    <subcellularLocation>
        <location evidence="1">Cell inner membrane</location>
        <topology evidence="1">Multi-pass membrane protein</topology>
    </subcellularLocation>
</comment>
<gene>
    <name evidence="15" type="ORF">CBW24_10755</name>
</gene>
<evidence type="ECO:0000256" key="13">
    <source>
        <dbReference type="SAM" id="Phobius"/>
    </source>
</evidence>
<evidence type="ECO:0000256" key="4">
    <source>
        <dbReference type="ARBA" id="ARBA00020585"/>
    </source>
</evidence>
<dbReference type="Gene3D" id="3.90.550.10">
    <property type="entry name" value="Spore Coat Polysaccharide Biosynthesis Protein SpsA, Chain A"/>
    <property type="match status" value="1"/>
</dbReference>
<keyword evidence="16" id="KW-1185">Reference proteome</keyword>
<dbReference type="Pfam" id="PF13632">
    <property type="entry name" value="Glyco_trans_2_3"/>
    <property type="match status" value="1"/>
</dbReference>
<dbReference type="Proteomes" id="UP000219050">
    <property type="component" value="Chromosome"/>
</dbReference>
<keyword evidence="5" id="KW-1003">Cell membrane</keyword>
<dbReference type="NCBIfam" id="NF003958">
    <property type="entry name" value="PRK05454.2-1"/>
    <property type="match status" value="1"/>
</dbReference>
<dbReference type="InterPro" id="IPR001173">
    <property type="entry name" value="Glyco_trans_2-like"/>
</dbReference>
<dbReference type="InterPro" id="IPR029044">
    <property type="entry name" value="Nucleotide-diphossugar_trans"/>
</dbReference>
<comment type="pathway">
    <text evidence="2">Glycan metabolism; osmoregulated periplasmic glucan (OPG) biosynthesis.</text>
</comment>
<evidence type="ECO:0000313" key="16">
    <source>
        <dbReference type="Proteomes" id="UP000219050"/>
    </source>
</evidence>
<dbReference type="CDD" id="cd04191">
    <property type="entry name" value="Glucan_BSP_MdoH"/>
    <property type="match status" value="1"/>
</dbReference>
<feature type="transmembrane region" description="Helical" evidence="13">
    <location>
        <begin position="516"/>
        <end position="538"/>
    </location>
</feature>
<dbReference type="AlphaFoldDB" id="A0A291M0F4"/>
<sequence length="627" mass="67807">MTPTGPVSPRPDDRFLTRARPAARRGTRTARAVALTLAFAAAAEAVVLFLQYALSISFDALDVVRAVLIGVTTFWLAWGATQSFVGLFYREPAVPRLPDSAPIKGRTAVLMPVYNEDPVAVLARVSAMDVSLAEAGLTEQVDIAVLSDTRSDAIAAEEARWFARLVAERDGAGRMFYRRRAENTGKKAGNIEEFIRNSGGRYDYALILDADSLMEGATLAEMIRRMEAAPDLGLLQTLPRIVNARSLFGRAMQFAASFYSPIFARGLAAMQGTTGPFWGHNALIRVQAFAWSCGLPQLSGKPPFGGPIMSHDYVEAALLARAGWTVRLDPDLGGSFEEGPEDMVEFAQRDRRWCQGNLQYVRLLGAPGMRLWSRYVFLQAILSYISPLLWLGLLIVSVPAAMWQIGPDYFPAGQIFPVFPSDETAKAIGLAVGIGALLVLPKLAIFFKAWWTGAVRLFGGTGRSFASATAELALSTVIAPVMLMFTTRSVLQVLTGRDGGWPANARGDGAVPLRTAWAASWWIALVGAGGLIATYLLAAELLPWMLPVGGPMLLAAPIVSYTSRRHGKAVFTVPQERHVPPVLARYRLTRARWQAEAAMPAPSHDLPQPGPAPVAAPRTTVKAALHG</sequence>
<evidence type="ECO:0000256" key="5">
    <source>
        <dbReference type="ARBA" id="ARBA00022475"/>
    </source>
</evidence>
<feature type="transmembrane region" description="Helical" evidence="13">
    <location>
        <begin position="32"/>
        <end position="54"/>
    </location>
</feature>
<evidence type="ECO:0000256" key="2">
    <source>
        <dbReference type="ARBA" id="ARBA00005001"/>
    </source>
</evidence>
<keyword evidence="11 13" id="KW-0472">Membrane</keyword>
<feature type="transmembrane region" description="Helical" evidence="13">
    <location>
        <begin position="376"/>
        <end position="405"/>
    </location>
</feature>
<keyword evidence="10 13" id="KW-1133">Transmembrane helix</keyword>
<protein>
    <recommendedName>
        <fullName evidence="4">Glucans biosynthesis glucosyltransferase H</fullName>
    </recommendedName>
</protein>
<feature type="transmembrane region" description="Helical" evidence="13">
    <location>
        <begin position="66"/>
        <end position="89"/>
    </location>
</feature>
<dbReference type="OrthoDB" id="9775281at2"/>
<dbReference type="NCBIfam" id="NF003962">
    <property type="entry name" value="PRK05454.2-5"/>
    <property type="match status" value="1"/>
</dbReference>
<evidence type="ECO:0000256" key="8">
    <source>
        <dbReference type="ARBA" id="ARBA00022679"/>
    </source>
</evidence>
<evidence type="ECO:0000256" key="7">
    <source>
        <dbReference type="ARBA" id="ARBA00022676"/>
    </source>
</evidence>
<dbReference type="EMBL" id="CP021404">
    <property type="protein sequence ID" value="ATI42439.1"/>
    <property type="molecule type" value="Genomic_DNA"/>
</dbReference>
<organism evidence="15 16">
    <name type="scientific">Pacificitalea manganoxidans</name>
    <dbReference type="NCBI Taxonomy" id="1411902"/>
    <lineage>
        <taxon>Bacteria</taxon>
        <taxon>Pseudomonadati</taxon>
        <taxon>Pseudomonadota</taxon>
        <taxon>Alphaproteobacteria</taxon>
        <taxon>Rhodobacterales</taxon>
        <taxon>Paracoccaceae</taxon>
        <taxon>Pacificitalea</taxon>
    </lineage>
</organism>
<dbReference type="GO" id="GO:0005886">
    <property type="term" value="C:plasma membrane"/>
    <property type="evidence" value="ECO:0007669"/>
    <property type="project" value="UniProtKB-SubCell"/>
</dbReference>
<evidence type="ECO:0000256" key="6">
    <source>
        <dbReference type="ARBA" id="ARBA00022519"/>
    </source>
</evidence>
<keyword evidence="6" id="KW-0997">Cell inner membrane</keyword>
<dbReference type="SUPFAM" id="SSF53448">
    <property type="entry name" value="Nucleotide-diphospho-sugar transferases"/>
    <property type="match status" value="1"/>
</dbReference>
<feature type="region of interest" description="Disordered" evidence="12">
    <location>
        <begin position="598"/>
        <end position="619"/>
    </location>
</feature>
<feature type="transmembrane region" description="Helical" evidence="13">
    <location>
        <begin position="425"/>
        <end position="447"/>
    </location>
</feature>
<dbReference type="NCBIfam" id="NF003959">
    <property type="entry name" value="PRK05454.2-2"/>
    <property type="match status" value="1"/>
</dbReference>
<accession>A0A291M0F4</accession>
<dbReference type="InterPro" id="IPR050321">
    <property type="entry name" value="Glycosyltr_2/OpgH_subfam"/>
</dbReference>
<comment type="similarity">
    <text evidence="3">Belongs to the glycosyltransferase 2 family. OpgH subfamily.</text>
</comment>
<dbReference type="KEGG" id="cmag:CBW24_10755"/>
<evidence type="ECO:0000256" key="10">
    <source>
        <dbReference type="ARBA" id="ARBA00022989"/>
    </source>
</evidence>
<dbReference type="GO" id="GO:0016758">
    <property type="term" value="F:hexosyltransferase activity"/>
    <property type="evidence" value="ECO:0007669"/>
    <property type="project" value="TreeGrafter"/>
</dbReference>
<evidence type="ECO:0000256" key="12">
    <source>
        <dbReference type="SAM" id="MobiDB-lite"/>
    </source>
</evidence>
<name>A0A291M0F4_9RHOB</name>
<dbReference type="PANTHER" id="PTHR43867">
    <property type="entry name" value="CELLULOSE SYNTHASE CATALYTIC SUBUNIT A [UDP-FORMING]"/>
    <property type="match status" value="1"/>
</dbReference>